<evidence type="ECO:0000256" key="1">
    <source>
        <dbReference type="SAM" id="MobiDB-lite"/>
    </source>
</evidence>
<sequence>MVLQTERYPGGYQQQSYDAYQGPNGNFSSFQGVTQNSSPYSAYPQASTYPSPHAPQNQFGRPSGGDYYGNGAGAYLVVVHGPPLADMEVLTMTIRRATEPTRSCSWKSTRSRPWKPTRSRPWEPTRSRHGSPQHGYGGALTNHFDKPSHGHHGYGGGATNHFDKPSHGQHGYGGGGSPNYGYGQGGMNQGYQNQKPSWILKGLDDEE</sequence>
<reference evidence="2" key="1">
    <citation type="submission" date="2023-03" db="EMBL/GenBank/DDBJ databases">
        <title>Chromosome-scale reference genome and RAD-based genetic map of yellow starthistle (Centaurea solstitialis) reveal putative structural variation and QTLs associated with invader traits.</title>
        <authorList>
            <person name="Reatini B."/>
            <person name="Cang F.A."/>
            <person name="Jiang Q."/>
            <person name="Mckibben M.T.W."/>
            <person name="Barker M.S."/>
            <person name="Rieseberg L.H."/>
            <person name="Dlugosch K.M."/>
        </authorList>
    </citation>
    <scope>NUCLEOTIDE SEQUENCE</scope>
    <source>
        <strain evidence="2">CAN-66</strain>
        <tissue evidence="2">Leaf</tissue>
    </source>
</reference>
<dbReference type="AlphaFoldDB" id="A0AA38TFQ8"/>
<protein>
    <submittedName>
        <fullName evidence="2">Uncharacterized protein</fullName>
    </submittedName>
</protein>
<dbReference type="EMBL" id="JARYMX010000004">
    <property type="protein sequence ID" value="KAJ9554381.1"/>
    <property type="molecule type" value="Genomic_DNA"/>
</dbReference>
<feature type="compositionally biased region" description="Basic residues" evidence="1">
    <location>
        <begin position="109"/>
        <end position="118"/>
    </location>
</feature>
<feature type="region of interest" description="Disordered" evidence="1">
    <location>
        <begin position="99"/>
        <end position="207"/>
    </location>
</feature>
<evidence type="ECO:0000313" key="3">
    <source>
        <dbReference type="Proteomes" id="UP001172457"/>
    </source>
</evidence>
<gene>
    <name evidence="2" type="ORF">OSB04_018426</name>
</gene>
<proteinExistence type="predicted"/>
<dbReference type="Proteomes" id="UP001172457">
    <property type="component" value="Chromosome 4"/>
</dbReference>
<keyword evidence="3" id="KW-1185">Reference proteome</keyword>
<accession>A0AA38TFQ8</accession>
<feature type="compositionally biased region" description="Polar residues" evidence="1">
    <location>
        <begin position="20"/>
        <end position="60"/>
    </location>
</feature>
<organism evidence="2 3">
    <name type="scientific">Centaurea solstitialis</name>
    <name type="common">yellow star-thistle</name>
    <dbReference type="NCBI Taxonomy" id="347529"/>
    <lineage>
        <taxon>Eukaryota</taxon>
        <taxon>Viridiplantae</taxon>
        <taxon>Streptophyta</taxon>
        <taxon>Embryophyta</taxon>
        <taxon>Tracheophyta</taxon>
        <taxon>Spermatophyta</taxon>
        <taxon>Magnoliopsida</taxon>
        <taxon>eudicotyledons</taxon>
        <taxon>Gunneridae</taxon>
        <taxon>Pentapetalae</taxon>
        <taxon>asterids</taxon>
        <taxon>campanulids</taxon>
        <taxon>Asterales</taxon>
        <taxon>Asteraceae</taxon>
        <taxon>Carduoideae</taxon>
        <taxon>Cardueae</taxon>
        <taxon>Centaureinae</taxon>
        <taxon>Centaurea</taxon>
    </lineage>
</organism>
<name>A0AA38TFQ8_9ASTR</name>
<comment type="caution">
    <text evidence="2">The sequence shown here is derived from an EMBL/GenBank/DDBJ whole genome shotgun (WGS) entry which is preliminary data.</text>
</comment>
<feature type="compositionally biased region" description="Gly residues" evidence="1">
    <location>
        <begin position="170"/>
        <end position="188"/>
    </location>
</feature>
<evidence type="ECO:0000313" key="2">
    <source>
        <dbReference type="EMBL" id="KAJ9554381.1"/>
    </source>
</evidence>
<feature type="region of interest" description="Disordered" evidence="1">
    <location>
        <begin position="20"/>
        <end position="65"/>
    </location>
</feature>